<reference evidence="2 3" key="1">
    <citation type="submission" date="2019-03" db="EMBL/GenBank/DDBJ databases">
        <title>Single cell metagenomics reveals metabolic interactions within the superorganism composed of flagellate Streblomastix strix and complex community of Bacteroidetes bacteria on its surface.</title>
        <authorList>
            <person name="Treitli S.C."/>
            <person name="Kolisko M."/>
            <person name="Husnik F."/>
            <person name="Keeling P."/>
            <person name="Hampl V."/>
        </authorList>
    </citation>
    <scope>NUCLEOTIDE SEQUENCE [LARGE SCALE GENOMIC DNA]</scope>
    <source>
        <strain evidence="2">ST1C</strain>
    </source>
</reference>
<dbReference type="Proteomes" id="UP000324800">
    <property type="component" value="Unassembled WGS sequence"/>
</dbReference>
<sequence>MDNINRKMRNRLKINNNIPGINMEPEGNEYMNVRKKKAENDTIIEGQVQRNIQQQNAKIRQLAAQIGRLNLLRLQIKGGSPYLMELDKAKSHALKTKLCIEMVILNRVVVKELKQWIRKIGGQSNGVIDQQNNNTYINNRLITIGLGSNTDI</sequence>
<accession>A0A5J4VH04</accession>
<evidence type="ECO:0000256" key="1">
    <source>
        <dbReference type="SAM" id="Coils"/>
    </source>
</evidence>
<comment type="caution">
    <text evidence="2">The sequence shown here is derived from an EMBL/GenBank/DDBJ whole genome shotgun (WGS) entry which is preliminary data.</text>
</comment>
<feature type="coiled-coil region" evidence="1">
    <location>
        <begin position="45"/>
        <end position="72"/>
    </location>
</feature>
<evidence type="ECO:0000313" key="3">
    <source>
        <dbReference type="Proteomes" id="UP000324800"/>
    </source>
</evidence>
<dbReference type="EMBL" id="SNRW01007174">
    <property type="protein sequence ID" value="KAA6381704.1"/>
    <property type="molecule type" value="Genomic_DNA"/>
</dbReference>
<protein>
    <submittedName>
        <fullName evidence="2">Uncharacterized protein</fullName>
    </submittedName>
</protein>
<proteinExistence type="predicted"/>
<organism evidence="2 3">
    <name type="scientific">Streblomastix strix</name>
    <dbReference type="NCBI Taxonomy" id="222440"/>
    <lineage>
        <taxon>Eukaryota</taxon>
        <taxon>Metamonada</taxon>
        <taxon>Preaxostyla</taxon>
        <taxon>Oxymonadida</taxon>
        <taxon>Streblomastigidae</taxon>
        <taxon>Streblomastix</taxon>
    </lineage>
</organism>
<dbReference type="AlphaFoldDB" id="A0A5J4VH04"/>
<keyword evidence="1" id="KW-0175">Coiled coil</keyword>
<gene>
    <name evidence="2" type="ORF">EZS28_022766</name>
</gene>
<evidence type="ECO:0000313" key="2">
    <source>
        <dbReference type="EMBL" id="KAA6381704.1"/>
    </source>
</evidence>
<name>A0A5J4VH04_9EUKA</name>